<dbReference type="InterPro" id="IPR003615">
    <property type="entry name" value="HNH_nuc"/>
</dbReference>
<proteinExistence type="predicted"/>
<organism evidence="2 3">
    <name type="scientific">Brevundimonas viscosa</name>
    <dbReference type="NCBI Taxonomy" id="871741"/>
    <lineage>
        <taxon>Bacteria</taxon>
        <taxon>Pseudomonadati</taxon>
        <taxon>Pseudomonadota</taxon>
        <taxon>Alphaproteobacteria</taxon>
        <taxon>Caulobacterales</taxon>
        <taxon>Caulobacteraceae</taxon>
        <taxon>Brevundimonas</taxon>
    </lineage>
</organism>
<dbReference type="EMBL" id="FOZV01000002">
    <property type="protein sequence ID" value="SFS42527.1"/>
    <property type="molecule type" value="Genomic_DNA"/>
</dbReference>
<reference evidence="3" key="1">
    <citation type="submission" date="2016-10" db="EMBL/GenBank/DDBJ databases">
        <authorList>
            <person name="Varghese N."/>
            <person name="Submissions S."/>
        </authorList>
    </citation>
    <scope>NUCLEOTIDE SEQUENCE [LARGE SCALE GENOMIC DNA]</scope>
    <source>
        <strain evidence="3">CGMCC 1.10683</strain>
    </source>
</reference>
<evidence type="ECO:0000313" key="3">
    <source>
        <dbReference type="Proteomes" id="UP000198788"/>
    </source>
</evidence>
<dbReference type="STRING" id="871741.SAMN05192570_1190"/>
<keyword evidence="3" id="KW-1185">Reference proteome</keyword>
<dbReference type="PANTHER" id="PTHR33877:SF2">
    <property type="entry name" value="OS07G0170200 PROTEIN"/>
    <property type="match status" value="1"/>
</dbReference>
<dbReference type="PANTHER" id="PTHR33877">
    <property type="entry name" value="SLL1193 PROTEIN"/>
    <property type="match status" value="1"/>
</dbReference>
<name>A0A1I6PQP4_9CAUL</name>
<dbReference type="InterPro" id="IPR052892">
    <property type="entry name" value="NA-targeting_endonuclease"/>
</dbReference>
<dbReference type="CDD" id="cd00085">
    <property type="entry name" value="HNHc"/>
    <property type="match status" value="1"/>
</dbReference>
<keyword evidence="2" id="KW-0378">Hydrolase</keyword>
<dbReference type="GO" id="GO:0004519">
    <property type="term" value="F:endonuclease activity"/>
    <property type="evidence" value="ECO:0007669"/>
    <property type="project" value="UniProtKB-KW"/>
</dbReference>
<dbReference type="Proteomes" id="UP000198788">
    <property type="component" value="Unassembled WGS sequence"/>
</dbReference>
<dbReference type="Gene3D" id="1.10.30.50">
    <property type="match status" value="1"/>
</dbReference>
<keyword evidence="2" id="KW-0255">Endonuclease</keyword>
<dbReference type="AlphaFoldDB" id="A0A1I6PQP4"/>
<evidence type="ECO:0000313" key="2">
    <source>
        <dbReference type="EMBL" id="SFS42527.1"/>
    </source>
</evidence>
<dbReference type="RefSeq" id="WP_092307783.1">
    <property type="nucleotide sequence ID" value="NZ_FOZV01000002.1"/>
</dbReference>
<dbReference type="InterPro" id="IPR002711">
    <property type="entry name" value="HNH"/>
</dbReference>
<dbReference type="OrthoDB" id="5292295at2"/>
<feature type="domain" description="HNH nuclease" evidence="1">
    <location>
        <begin position="117"/>
        <end position="168"/>
    </location>
</feature>
<dbReference type="SMART" id="SM00507">
    <property type="entry name" value="HNHc"/>
    <property type="match status" value="1"/>
</dbReference>
<gene>
    <name evidence="2" type="ORF">SAMN05192570_1190</name>
</gene>
<protein>
    <submittedName>
        <fullName evidence="2">HNH endonuclease</fullName>
    </submittedName>
</protein>
<dbReference type="Pfam" id="PF01844">
    <property type="entry name" value="HNH"/>
    <property type="match status" value="1"/>
</dbReference>
<dbReference type="GO" id="GO:0003676">
    <property type="term" value="F:nucleic acid binding"/>
    <property type="evidence" value="ECO:0007669"/>
    <property type="project" value="InterPro"/>
</dbReference>
<sequence>MPFQALPIALRDNTGDPLSKLAWIFIVHHARIDDAPNGMAYSAFETRELASFCQASEAEVVEAVDRLVRLGLVERVYWKGWGPEAGGADEAFADVSLPISQIDDAARRRIKGSPDQLDWLLAKQAYSCVTCGSQDDHGKWHLDHILPRSVGGADIERNCQVICATCNSRKGARVHWVDFIGGRARG</sequence>
<keyword evidence="2" id="KW-0540">Nuclease</keyword>
<evidence type="ECO:0000259" key="1">
    <source>
        <dbReference type="SMART" id="SM00507"/>
    </source>
</evidence>
<dbReference type="GO" id="GO:0008270">
    <property type="term" value="F:zinc ion binding"/>
    <property type="evidence" value="ECO:0007669"/>
    <property type="project" value="InterPro"/>
</dbReference>
<accession>A0A1I6PQP4</accession>